<keyword evidence="3" id="KW-1185">Reference proteome</keyword>
<name>A0A6J1EQ83_CUCMO</name>
<dbReference type="Proteomes" id="UP000504609">
    <property type="component" value="Unplaced"/>
</dbReference>
<evidence type="ECO:0000256" key="2">
    <source>
        <dbReference type="SAM" id="Phobius"/>
    </source>
</evidence>
<feature type="region of interest" description="Disordered" evidence="1">
    <location>
        <begin position="1"/>
        <end position="23"/>
    </location>
</feature>
<reference evidence="4" key="1">
    <citation type="submission" date="2025-08" db="UniProtKB">
        <authorList>
            <consortium name="RefSeq"/>
        </authorList>
    </citation>
    <scope>IDENTIFICATION</scope>
    <source>
        <tissue evidence="4">Young leaves</tissue>
    </source>
</reference>
<dbReference type="GeneID" id="111436822"/>
<sequence length="217" mass="23902">MEKRTKEYQTPLRDQAANRRSKKPLKITKSLTATFSSFCDDKIQPILKEDFSPISVVSNISQIPDIDSSFLQDVNPALSVSCESSLFPELSPSSVVTFDNKQLDKVPVNFGGSNNLDEASAGSVEAEIAVNYLRRALSQVLQSTDVDHQSKKLIDASVRIIVDEFLAIPQERDLITRLISSKSHVLSLGLFLWIIVLVLAFFSGSGVENCFIGPLPT</sequence>
<dbReference type="KEGG" id="cmos:111436822"/>
<feature type="transmembrane region" description="Helical" evidence="2">
    <location>
        <begin position="185"/>
        <end position="207"/>
    </location>
</feature>
<proteinExistence type="predicted"/>
<keyword evidence="2" id="KW-0472">Membrane</keyword>
<dbReference type="AlphaFoldDB" id="A0A6J1EQ83"/>
<dbReference type="RefSeq" id="XP_022930352.1">
    <property type="nucleotide sequence ID" value="XM_023074584.1"/>
</dbReference>
<accession>A0A6J1EQ83</accession>
<evidence type="ECO:0000313" key="4">
    <source>
        <dbReference type="RefSeq" id="XP_022930352.1"/>
    </source>
</evidence>
<organism evidence="3 4">
    <name type="scientific">Cucurbita moschata</name>
    <name type="common">Winter crookneck squash</name>
    <name type="synonym">Cucurbita pepo var. moschata</name>
    <dbReference type="NCBI Taxonomy" id="3662"/>
    <lineage>
        <taxon>Eukaryota</taxon>
        <taxon>Viridiplantae</taxon>
        <taxon>Streptophyta</taxon>
        <taxon>Embryophyta</taxon>
        <taxon>Tracheophyta</taxon>
        <taxon>Spermatophyta</taxon>
        <taxon>Magnoliopsida</taxon>
        <taxon>eudicotyledons</taxon>
        <taxon>Gunneridae</taxon>
        <taxon>Pentapetalae</taxon>
        <taxon>rosids</taxon>
        <taxon>fabids</taxon>
        <taxon>Cucurbitales</taxon>
        <taxon>Cucurbitaceae</taxon>
        <taxon>Cucurbiteae</taxon>
        <taxon>Cucurbita</taxon>
    </lineage>
</organism>
<evidence type="ECO:0000256" key="1">
    <source>
        <dbReference type="SAM" id="MobiDB-lite"/>
    </source>
</evidence>
<protein>
    <submittedName>
        <fullName evidence="4">Uncharacterized protein LOC111436822</fullName>
    </submittedName>
</protein>
<keyword evidence="2" id="KW-1133">Transmembrane helix</keyword>
<keyword evidence="2" id="KW-0812">Transmembrane</keyword>
<evidence type="ECO:0000313" key="3">
    <source>
        <dbReference type="Proteomes" id="UP000504609"/>
    </source>
</evidence>
<gene>
    <name evidence="4" type="primary">LOC111436822</name>
</gene>